<name>A0A4Y8PXV2_9BACL</name>
<feature type="modified residue" description="N6-lipoyllysine" evidence="3 4">
    <location>
        <position position="65"/>
    </location>
</feature>
<dbReference type="CDD" id="cd06848">
    <property type="entry name" value="GCS_H"/>
    <property type="match status" value="1"/>
</dbReference>
<comment type="similarity">
    <text evidence="1 3">Belongs to the GcvH family.</text>
</comment>
<dbReference type="InterPro" id="IPR002930">
    <property type="entry name" value="GCV_H"/>
</dbReference>
<accession>A0A4Y8PXV2</accession>
<gene>
    <name evidence="3" type="primary">gcvH</name>
    <name evidence="6" type="ORF">B5M42_15940</name>
</gene>
<reference evidence="6 7" key="1">
    <citation type="submission" date="2017-03" db="EMBL/GenBank/DDBJ databases">
        <title>Isolation of Levoglucosan Utilizing Bacteria.</title>
        <authorList>
            <person name="Arya A.S."/>
        </authorList>
    </citation>
    <scope>NUCLEOTIDE SEQUENCE [LARGE SCALE GENOMIC DNA]</scope>
    <source>
        <strain evidence="6 7">MEC069</strain>
    </source>
</reference>
<protein>
    <recommendedName>
        <fullName evidence="3">Glycine cleavage system H protein</fullName>
    </recommendedName>
    <alternativeName>
        <fullName evidence="3">Octanoyl/lipoyl carrier protein</fullName>
    </alternativeName>
</protein>
<feature type="domain" description="Lipoyl-binding" evidence="5">
    <location>
        <begin position="24"/>
        <end position="106"/>
    </location>
</feature>
<dbReference type="AlphaFoldDB" id="A0A4Y8PXV2"/>
<comment type="cofactor">
    <cofactor evidence="3">
        <name>(R)-lipoate</name>
        <dbReference type="ChEBI" id="CHEBI:83088"/>
    </cofactor>
    <text evidence="3">Binds 1 lipoyl cofactor covalently.</text>
</comment>
<dbReference type="EMBL" id="MYFO01000021">
    <property type="protein sequence ID" value="TFE86105.1"/>
    <property type="molecule type" value="Genomic_DNA"/>
</dbReference>
<comment type="subunit">
    <text evidence="3">The glycine cleavage system is composed of four proteins: P, T, L and H.</text>
</comment>
<organism evidence="6 7">
    <name type="scientific">Paenibacillus athensensis</name>
    <dbReference type="NCBI Taxonomy" id="1967502"/>
    <lineage>
        <taxon>Bacteria</taxon>
        <taxon>Bacillati</taxon>
        <taxon>Bacillota</taxon>
        <taxon>Bacilli</taxon>
        <taxon>Bacillales</taxon>
        <taxon>Paenibacillaceae</taxon>
        <taxon>Paenibacillus</taxon>
    </lineage>
</organism>
<dbReference type="PROSITE" id="PS50968">
    <property type="entry name" value="BIOTINYL_LIPOYL"/>
    <property type="match status" value="1"/>
</dbReference>
<comment type="caution">
    <text evidence="6">The sequence shown here is derived from an EMBL/GenBank/DDBJ whole genome shotgun (WGS) entry which is preliminary data.</text>
</comment>
<dbReference type="GO" id="GO:0005960">
    <property type="term" value="C:glycine cleavage complex"/>
    <property type="evidence" value="ECO:0007669"/>
    <property type="project" value="InterPro"/>
</dbReference>
<dbReference type="GO" id="GO:0019464">
    <property type="term" value="P:glycine decarboxylation via glycine cleavage system"/>
    <property type="evidence" value="ECO:0007669"/>
    <property type="project" value="UniProtKB-UniRule"/>
</dbReference>
<proteinExistence type="inferred from homology"/>
<dbReference type="PANTHER" id="PTHR11715">
    <property type="entry name" value="GLYCINE CLEAVAGE SYSTEM H PROTEIN"/>
    <property type="match status" value="1"/>
</dbReference>
<dbReference type="HAMAP" id="MF_00272">
    <property type="entry name" value="GcvH"/>
    <property type="match status" value="1"/>
</dbReference>
<evidence type="ECO:0000313" key="7">
    <source>
        <dbReference type="Proteomes" id="UP000298246"/>
    </source>
</evidence>
<dbReference type="SUPFAM" id="SSF51230">
    <property type="entry name" value="Single hybrid motif"/>
    <property type="match status" value="1"/>
</dbReference>
<dbReference type="Pfam" id="PF01597">
    <property type="entry name" value="GCV_H"/>
    <property type="match status" value="1"/>
</dbReference>
<keyword evidence="7" id="KW-1185">Reference proteome</keyword>
<evidence type="ECO:0000259" key="5">
    <source>
        <dbReference type="PROSITE" id="PS50968"/>
    </source>
</evidence>
<dbReference type="InterPro" id="IPR033753">
    <property type="entry name" value="GCV_H/Fam206"/>
</dbReference>
<keyword evidence="2 3" id="KW-0450">Lipoyl</keyword>
<dbReference type="PANTHER" id="PTHR11715:SF3">
    <property type="entry name" value="GLYCINE CLEAVAGE SYSTEM H PROTEIN-RELATED"/>
    <property type="match status" value="1"/>
</dbReference>
<evidence type="ECO:0000256" key="3">
    <source>
        <dbReference type="HAMAP-Rule" id="MF_00272"/>
    </source>
</evidence>
<evidence type="ECO:0000256" key="2">
    <source>
        <dbReference type="ARBA" id="ARBA00022823"/>
    </source>
</evidence>
<comment type="function">
    <text evidence="3">The glycine cleavage system catalyzes the degradation of glycine. The H protein shuttles the methylamine group of glycine from the P protein to the T protein.</text>
</comment>
<dbReference type="Proteomes" id="UP000298246">
    <property type="component" value="Unassembled WGS sequence"/>
</dbReference>
<evidence type="ECO:0000313" key="6">
    <source>
        <dbReference type="EMBL" id="TFE86105.1"/>
    </source>
</evidence>
<dbReference type="OrthoDB" id="9796712at2"/>
<dbReference type="GO" id="GO:0009249">
    <property type="term" value="P:protein lipoylation"/>
    <property type="evidence" value="ECO:0007669"/>
    <property type="project" value="UniProtKB-UniRule"/>
</dbReference>
<dbReference type="InterPro" id="IPR017453">
    <property type="entry name" value="GCV_H_sub"/>
</dbReference>
<dbReference type="InterPro" id="IPR011053">
    <property type="entry name" value="Single_hybrid_motif"/>
</dbReference>
<dbReference type="NCBIfam" id="NF002270">
    <property type="entry name" value="PRK01202.1"/>
    <property type="match status" value="1"/>
</dbReference>
<comment type="function">
    <text evidence="3">Is also involved in protein lipoylation via its role as an octanoyl/lipoyl carrier protein intermediate.</text>
</comment>
<dbReference type="PROSITE" id="PS00189">
    <property type="entry name" value="LIPOYL"/>
    <property type="match status" value="1"/>
</dbReference>
<dbReference type="InterPro" id="IPR000089">
    <property type="entry name" value="Biotin_lipoyl"/>
</dbReference>
<dbReference type="NCBIfam" id="TIGR00527">
    <property type="entry name" value="gcvH"/>
    <property type="match status" value="1"/>
</dbReference>
<dbReference type="Gene3D" id="2.40.50.100">
    <property type="match status" value="1"/>
</dbReference>
<evidence type="ECO:0000256" key="1">
    <source>
        <dbReference type="ARBA" id="ARBA00009249"/>
    </source>
</evidence>
<dbReference type="RefSeq" id="WP_134754562.1">
    <property type="nucleotide sequence ID" value="NZ_MYFO02000005.1"/>
</dbReference>
<evidence type="ECO:0000256" key="4">
    <source>
        <dbReference type="PIRSR" id="PIRSR617453-50"/>
    </source>
</evidence>
<sequence>MSDVHSELLYTREHEWVQKLSDTLVRVGITDHAQDLLGDIVFVELPQQGVSLQASDPAGSMESVKTVSDIFSPVSGVVSAVNSTLEGAPEQINRSPYGEGWMFELTIAGPRSLEGLLSAEEYKALVDYD</sequence>
<dbReference type="GO" id="GO:0005829">
    <property type="term" value="C:cytosol"/>
    <property type="evidence" value="ECO:0007669"/>
    <property type="project" value="TreeGrafter"/>
</dbReference>
<dbReference type="InterPro" id="IPR003016">
    <property type="entry name" value="2-oxoA_DH_lipoyl-BS"/>
</dbReference>